<reference evidence="1" key="1">
    <citation type="journal article" date="2014" name="Front. Microbiol.">
        <title>High frequency of phylogenetically diverse reductive dehalogenase-homologous genes in deep subseafloor sedimentary metagenomes.</title>
        <authorList>
            <person name="Kawai M."/>
            <person name="Futagami T."/>
            <person name="Toyoda A."/>
            <person name="Takaki Y."/>
            <person name="Nishi S."/>
            <person name="Hori S."/>
            <person name="Arai W."/>
            <person name="Tsubouchi T."/>
            <person name="Morono Y."/>
            <person name="Uchiyama I."/>
            <person name="Ito T."/>
            <person name="Fujiyama A."/>
            <person name="Inagaki F."/>
            <person name="Takami H."/>
        </authorList>
    </citation>
    <scope>NUCLEOTIDE SEQUENCE</scope>
    <source>
        <strain evidence="1">Expedition CK06-06</strain>
    </source>
</reference>
<evidence type="ECO:0000313" key="1">
    <source>
        <dbReference type="EMBL" id="GAG50111.1"/>
    </source>
</evidence>
<name>X0ZPI4_9ZZZZ</name>
<organism evidence="1">
    <name type="scientific">marine sediment metagenome</name>
    <dbReference type="NCBI Taxonomy" id="412755"/>
    <lineage>
        <taxon>unclassified sequences</taxon>
        <taxon>metagenomes</taxon>
        <taxon>ecological metagenomes</taxon>
    </lineage>
</organism>
<accession>X0ZPI4</accession>
<proteinExistence type="predicted"/>
<feature type="non-terminal residue" evidence="1">
    <location>
        <position position="1"/>
    </location>
</feature>
<comment type="caution">
    <text evidence="1">The sequence shown here is derived from an EMBL/GenBank/DDBJ whole genome shotgun (WGS) entry which is preliminary data.</text>
</comment>
<protein>
    <submittedName>
        <fullName evidence="1">Uncharacterized protein</fullName>
    </submittedName>
</protein>
<gene>
    <name evidence="1" type="ORF">S01H1_79065</name>
</gene>
<dbReference type="AlphaFoldDB" id="X0ZPI4"/>
<dbReference type="EMBL" id="BARS01053263">
    <property type="protein sequence ID" value="GAG50111.1"/>
    <property type="molecule type" value="Genomic_DNA"/>
</dbReference>
<sequence length="65" mass="7501">KDWIDGKWEEYCEIYKDETVTGTVQEDPKAKRRYLVQSGKGTDMLHRALKGFVGRKVNVVIVAED</sequence>